<name>A0A9X0LEV4_9ACTN</name>
<reference evidence="2 3" key="1">
    <citation type="submission" date="2015-10" db="EMBL/GenBank/DDBJ databases">
        <authorList>
            <person name="Ju K.-S."/>
            <person name="Doroghazi J.R."/>
            <person name="Metcalf W.W."/>
        </authorList>
    </citation>
    <scope>NUCLEOTIDE SEQUENCE [LARGE SCALE GENOMIC DNA]</scope>
    <source>
        <strain evidence="2 3">NRRL B-24793</strain>
    </source>
</reference>
<feature type="domain" description="DUF559" evidence="1">
    <location>
        <begin position="235"/>
        <end position="298"/>
    </location>
</feature>
<dbReference type="Proteomes" id="UP000053246">
    <property type="component" value="Unassembled WGS sequence"/>
</dbReference>
<gene>
    <name evidence="2" type="ORF">ADL17_01850</name>
</gene>
<organism evidence="2 3">
    <name type="scientific">Micromonospora maris</name>
    <dbReference type="NCBI Taxonomy" id="1003110"/>
    <lineage>
        <taxon>Bacteria</taxon>
        <taxon>Bacillati</taxon>
        <taxon>Actinomycetota</taxon>
        <taxon>Actinomycetes</taxon>
        <taxon>Micromonosporales</taxon>
        <taxon>Micromonosporaceae</taxon>
        <taxon>Micromonospora</taxon>
    </lineage>
</organism>
<evidence type="ECO:0000259" key="1">
    <source>
        <dbReference type="Pfam" id="PF04480"/>
    </source>
</evidence>
<proteinExistence type="predicted"/>
<dbReference type="EMBL" id="LMWI01000001">
    <property type="protein sequence ID" value="KUJ47869.1"/>
    <property type="molecule type" value="Genomic_DNA"/>
</dbReference>
<comment type="caution">
    <text evidence="2">The sequence shown here is derived from an EMBL/GenBank/DDBJ whole genome shotgun (WGS) entry which is preliminary data.</text>
</comment>
<evidence type="ECO:0000313" key="2">
    <source>
        <dbReference type="EMBL" id="KUJ47869.1"/>
    </source>
</evidence>
<dbReference type="AlphaFoldDB" id="A0A9X0LEV4"/>
<dbReference type="RefSeq" id="WP_043719404.1">
    <property type="nucleotide sequence ID" value="NZ_LMWI01000001.1"/>
</dbReference>
<protein>
    <recommendedName>
        <fullName evidence="1">DUF559 domain-containing protein</fullName>
    </recommendedName>
</protein>
<dbReference type="Pfam" id="PF04480">
    <property type="entry name" value="DUF559"/>
    <property type="match status" value="1"/>
</dbReference>
<keyword evidence="3" id="KW-1185">Reference proteome</keyword>
<dbReference type="InterPro" id="IPR007569">
    <property type="entry name" value="DUF559"/>
</dbReference>
<evidence type="ECO:0000313" key="3">
    <source>
        <dbReference type="Proteomes" id="UP000053246"/>
    </source>
</evidence>
<sequence>MPGDEAGELTWLLFHQEQVLSLDQARRYLSPKAIRHRVDVGRWRQVHRAVYVTHNGPIVPAQLPWIGVLCAGPAAVLGGLSAARAWGLRRYDDKFVHILLPANHQTRSMPPGVRVHRTTLLPAADILDVGQPRRTMPARSLVDAAQWAPSDQEARAIIAAGFQQRLVGGDDVRQVLDRLPRARRRALIAQTATDAVGGAHSLPELDFLRLVRRAGLPEPTRQAVRHDATGRRRYLDALFEEWRVHVEIDGSQHLDPATAWADMRRQNDLWRSGDRVLRFPAWAIRHHPADVIAQLRAALLAAGWSP</sequence>
<accession>A0A9X0LEV4</accession>